<dbReference type="PANTHER" id="PTHR31949">
    <property type="entry name" value="GASTRIC MUCIN-LIKE PROTEIN"/>
    <property type="match status" value="1"/>
</dbReference>
<feature type="region of interest" description="Disordered" evidence="1">
    <location>
        <begin position="70"/>
        <end position="129"/>
    </location>
</feature>
<dbReference type="InParanoid" id="A0A2G5DF07"/>
<feature type="compositionally biased region" description="Low complexity" evidence="1">
    <location>
        <begin position="302"/>
        <end position="322"/>
    </location>
</feature>
<dbReference type="PANTHER" id="PTHR31949:SF20">
    <property type="entry name" value="OS01G0141900 PROTEIN"/>
    <property type="match status" value="1"/>
</dbReference>
<name>A0A2G5DF07_AQUCA</name>
<feature type="compositionally biased region" description="Polar residues" evidence="1">
    <location>
        <begin position="361"/>
        <end position="409"/>
    </location>
</feature>
<feature type="compositionally biased region" description="Low complexity" evidence="1">
    <location>
        <begin position="245"/>
        <end position="260"/>
    </location>
</feature>
<evidence type="ECO:0000313" key="2">
    <source>
        <dbReference type="EMBL" id="PIA42073.1"/>
    </source>
</evidence>
<dbReference type="EMBL" id="KZ305038">
    <property type="protein sequence ID" value="PIA42073.1"/>
    <property type="molecule type" value="Genomic_DNA"/>
</dbReference>
<proteinExistence type="predicted"/>
<dbReference type="STRING" id="218851.A0A2G5DF07"/>
<reference evidence="2 3" key="1">
    <citation type="submission" date="2017-09" db="EMBL/GenBank/DDBJ databases">
        <title>WGS assembly of Aquilegia coerulea Goldsmith.</title>
        <authorList>
            <person name="Hodges S."/>
            <person name="Kramer E."/>
            <person name="Nordborg M."/>
            <person name="Tomkins J."/>
            <person name="Borevitz J."/>
            <person name="Derieg N."/>
            <person name="Yan J."/>
            <person name="Mihaltcheva S."/>
            <person name="Hayes R.D."/>
            <person name="Rokhsar D."/>
        </authorList>
    </citation>
    <scope>NUCLEOTIDE SEQUENCE [LARGE SCALE GENOMIC DNA]</scope>
    <source>
        <strain evidence="3">cv. Goldsmith</strain>
    </source>
</reference>
<accession>A0A2G5DF07</accession>
<gene>
    <name evidence="2" type="ORF">AQUCO_02100137v1</name>
</gene>
<organism evidence="2 3">
    <name type="scientific">Aquilegia coerulea</name>
    <name type="common">Rocky mountain columbine</name>
    <dbReference type="NCBI Taxonomy" id="218851"/>
    <lineage>
        <taxon>Eukaryota</taxon>
        <taxon>Viridiplantae</taxon>
        <taxon>Streptophyta</taxon>
        <taxon>Embryophyta</taxon>
        <taxon>Tracheophyta</taxon>
        <taxon>Spermatophyta</taxon>
        <taxon>Magnoliopsida</taxon>
        <taxon>Ranunculales</taxon>
        <taxon>Ranunculaceae</taxon>
        <taxon>Thalictroideae</taxon>
        <taxon>Aquilegia</taxon>
    </lineage>
</organism>
<keyword evidence="3" id="KW-1185">Reference proteome</keyword>
<dbReference type="GO" id="GO:0055028">
    <property type="term" value="C:cortical microtubule"/>
    <property type="evidence" value="ECO:0007669"/>
    <property type="project" value="TreeGrafter"/>
</dbReference>
<feature type="compositionally biased region" description="Low complexity" evidence="1">
    <location>
        <begin position="342"/>
        <end position="356"/>
    </location>
</feature>
<sequence>MHHDLNMQDGYNKGKCVTGIDAKLSVGARGIDKSAGTIWVYQQNGPCESFLQTLWKYVFCKQSVNNHRSIEAEGSVQEASSHQKLRRESIEISSSAINAKNWRQQEHKRKRKPREYDDDYEDEDRDDFPAPKKTRMLIVKSLRCAGSKHGSSPILKKIMSSPKTHRTVGDKNDYNWLLTPSGAPFISPLDMEPKKASETQDGTPITCPADLNSRSLYLVAVHYMIVDQISRKKINPNSNSPPPGSNSSSSESCRPSSSGSQVSATSKPETPTEHHNVSISAKPSRLLKPSLRATLPSTKSMVPSTRSSARTSTPTARPTVPACKSKTRSGTPTRGPSTPLAVSSVSVPPGRSSSVGKLGPKTTSIVATSRANPIVRSRQQNPSGKPGFSTNAPQNSSGLTTKRSVSNSRCGHGTIDSKERLRQCSPLRGSDPNGSASRSGSSFPAVSRAYSNDGDNVSPLLYGTKMIERVVNMRKLAPPKQESRSS</sequence>
<dbReference type="GO" id="GO:0043622">
    <property type="term" value="P:cortical microtubule organization"/>
    <property type="evidence" value="ECO:0007669"/>
    <property type="project" value="TreeGrafter"/>
</dbReference>
<protein>
    <submittedName>
        <fullName evidence="2">Uncharacterized protein</fullName>
    </submittedName>
</protein>
<evidence type="ECO:0000256" key="1">
    <source>
        <dbReference type="SAM" id="MobiDB-lite"/>
    </source>
</evidence>
<dbReference type="OrthoDB" id="1929779at2759"/>
<dbReference type="Proteomes" id="UP000230069">
    <property type="component" value="Unassembled WGS sequence"/>
</dbReference>
<dbReference type="AlphaFoldDB" id="A0A2G5DF07"/>
<feature type="non-terminal residue" evidence="2">
    <location>
        <position position="486"/>
    </location>
</feature>
<feature type="compositionally biased region" description="Acidic residues" evidence="1">
    <location>
        <begin position="116"/>
        <end position="126"/>
    </location>
</feature>
<feature type="region of interest" description="Disordered" evidence="1">
    <location>
        <begin position="232"/>
        <end position="459"/>
    </location>
</feature>
<feature type="compositionally biased region" description="Polar residues" evidence="1">
    <location>
        <begin position="432"/>
        <end position="455"/>
    </location>
</feature>
<evidence type="ECO:0000313" key="3">
    <source>
        <dbReference type="Proteomes" id="UP000230069"/>
    </source>
</evidence>